<proteinExistence type="predicted"/>
<keyword evidence="2" id="KW-1185">Reference proteome</keyword>
<gene>
    <name evidence="1" type="ORF">ARMSODRAFT_981502</name>
</gene>
<reference evidence="2" key="1">
    <citation type="journal article" date="2017" name="Nat. Ecol. Evol.">
        <title>Genome expansion and lineage-specific genetic innovations in the forest pathogenic fungi Armillaria.</title>
        <authorList>
            <person name="Sipos G."/>
            <person name="Prasanna A.N."/>
            <person name="Walter M.C."/>
            <person name="O'Connor E."/>
            <person name="Balint B."/>
            <person name="Krizsan K."/>
            <person name="Kiss B."/>
            <person name="Hess J."/>
            <person name="Varga T."/>
            <person name="Slot J."/>
            <person name="Riley R."/>
            <person name="Boka B."/>
            <person name="Rigling D."/>
            <person name="Barry K."/>
            <person name="Lee J."/>
            <person name="Mihaltcheva S."/>
            <person name="LaButti K."/>
            <person name="Lipzen A."/>
            <person name="Waldron R."/>
            <person name="Moloney N.M."/>
            <person name="Sperisen C."/>
            <person name="Kredics L."/>
            <person name="Vagvoelgyi C."/>
            <person name="Patrignani A."/>
            <person name="Fitzpatrick D."/>
            <person name="Nagy I."/>
            <person name="Doyle S."/>
            <person name="Anderson J.B."/>
            <person name="Grigoriev I.V."/>
            <person name="Gueldener U."/>
            <person name="Muensterkoetter M."/>
            <person name="Nagy L.G."/>
        </authorList>
    </citation>
    <scope>NUCLEOTIDE SEQUENCE [LARGE SCALE GENOMIC DNA]</scope>
    <source>
        <strain evidence="2">28-4</strain>
    </source>
</reference>
<sequence>MPRIQISVRLQRKEHDLTLRNIESAEAWRTGKIGKAITESENAWSGFKVEAKSKRAELMILIQVTGNLKLDPYTRPSNSGVLSGCRVAEGVVVFQRNQDRGNCACLDVELGEKQPKFEITNVGNQKMHGPVSDLFLRPYKPSRLQVDAMVKEHCEFGQSPTRFSYREYFRAALKCHSDVAI</sequence>
<name>A0A2H3BAD6_9AGAR</name>
<dbReference type="Proteomes" id="UP000218334">
    <property type="component" value="Unassembled WGS sequence"/>
</dbReference>
<accession>A0A2H3BAD6</accession>
<dbReference type="EMBL" id="KZ293475">
    <property type="protein sequence ID" value="PBK61547.1"/>
    <property type="molecule type" value="Genomic_DNA"/>
</dbReference>
<evidence type="ECO:0000313" key="1">
    <source>
        <dbReference type="EMBL" id="PBK61547.1"/>
    </source>
</evidence>
<evidence type="ECO:0000313" key="2">
    <source>
        <dbReference type="Proteomes" id="UP000218334"/>
    </source>
</evidence>
<dbReference type="AlphaFoldDB" id="A0A2H3BAD6"/>
<organism evidence="1 2">
    <name type="scientific">Armillaria solidipes</name>
    <dbReference type="NCBI Taxonomy" id="1076256"/>
    <lineage>
        <taxon>Eukaryota</taxon>
        <taxon>Fungi</taxon>
        <taxon>Dikarya</taxon>
        <taxon>Basidiomycota</taxon>
        <taxon>Agaricomycotina</taxon>
        <taxon>Agaricomycetes</taxon>
        <taxon>Agaricomycetidae</taxon>
        <taxon>Agaricales</taxon>
        <taxon>Marasmiineae</taxon>
        <taxon>Physalacriaceae</taxon>
        <taxon>Armillaria</taxon>
    </lineage>
</organism>
<protein>
    <submittedName>
        <fullName evidence="1">Uncharacterized protein</fullName>
    </submittedName>
</protein>